<evidence type="ECO:0000256" key="14">
    <source>
        <dbReference type="PROSITE-ProRule" id="PRU01122"/>
    </source>
</evidence>
<dbReference type="EC" id="3.4.21.53" evidence="10 11"/>
<name>A0A9E2L413_9SPIR</name>
<dbReference type="GO" id="GO:0034605">
    <property type="term" value="P:cellular response to heat"/>
    <property type="evidence" value="ECO:0007669"/>
    <property type="project" value="UniProtKB-UniRule"/>
</dbReference>
<dbReference type="PROSITE" id="PS51787">
    <property type="entry name" value="LON_N"/>
    <property type="match status" value="1"/>
</dbReference>
<keyword evidence="3 10" id="KW-0645">Protease</keyword>
<comment type="function">
    <text evidence="10">ATP-dependent serine protease that mediates the selective degradation of mutant and abnormal proteins as well as certain short-lived regulatory proteins. Required for cellular homeostasis and for survival from DNA damage and developmental changes induced by stress. Degrades polypeptides processively to yield small peptide fragments that are 5 to 10 amino acids long. Binds to DNA in a double-stranded, site-specific manner.</text>
</comment>
<dbReference type="PROSITE" id="PS51786">
    <property type="entry name" value="LON_PROTEOLYTIC"/>
    <property type="match status" value="1"/>
</dbReference>
<dbReference type="InterPro" id="IPR027065">
    <property type="entry name" value="Lon_Prtase"/>
</dbReference>
<evidence type="ECO:0000313" key="21">
    <source>
        <dbReference type="Proteomes" id="UP000823914"/>
    </source>
</evidence>
<evidence type="ECO:0000256" key="5">
    <source>
        <dbReference type="ARBA" id="ARBA00022801"/>
    </source>
</evidence>
<feature type="active site" evidence="10 12">
    <location>
        <position position="867"/>
    </location>
</feature>
<dbReference type="Gene3D" id="3.30.230.10">
    <property type="match status" value="1"/>
</dbReference>
<dbReference type="Gene3D" id="1.20.58.1480">
    <property type="match status" value="1"/>
</dbReference>
<evidence type="ECO:0000256" key="9">
    <source>
        <dbReference type="ARBA" id="ARBA00050665"/>
    </source>
</evidence>
<reference evidence="20" key="2">
    <citation type="submission" date="2021-04" db="EMBL/GenBank/DDBJ databases">
        <authorList>
            <person name="Gilroy R."/>
        </authorList>
    </citation>
    <scope>NUCLEOTIDE SEQUENCE</scope>
    <source>
        <strain evidence="20">Gambia15-2214</strain>
    </source>
</reference>
<dbReference type="GO" id="GO:0005524">
    <property type="term" value="F:ATP binding"/>
    <property type="evidence" value="ECO:0007669"/>
    <property type="project" value="UniProtKB-UniRule"/>
</dbReference>
<dbReference type="Gene3D" id="2.30.130.40">
    <property type="entry name" value="LON domain-like"/>
    <property type="match status" value="1"/>
</dbReference>
<dbReference type="Pfam" id="PF05362">
    <property type="entry name" value="Lon_C"/>
    <property type="match status" value="1"/>
</dbReference>
<accession>A0A9E2L413</accession>
<feature type="domain" description="Lon N-terminal" evidence="19">
    <location>
        <begin position="87"/>
        <end position="279"/>
    </location>
</feature>
<dbReference type="SMART" id="SM00464">
    <property type="entry name" value="LON"/>
    <property type="match status" value="1"/>
</dbReference>
<keyword evidence="2 10" id="KW-0963">Cytoplasm</keyword>
<keyword evidence="7 10" id="KW-0067">ATP-binding</keyword>
<dbReference type="Pfam" id="PF00004">
    <property type="entry name" value="AAA"/>
    <property type="match status" value="1"/>
</dbReference>
<evidence type="ECO:0000256" key="6">
    <source>
        <dbReference type="ARBA" id="ARBA00022825"/>
    </source>
</evidence>
<keyword evidence="4 10" id="KW-0547">Nucleotide-binding</keyword>
<dbReference type="GO" id="GO:0004176">
    <property type="term" value="F:ATP-dependent peptidase activity"/>
    <property type="evidence" value="ECO:0007669"/>
    <property type="project" value="UniProtKB-UniRule"/>
</dbReference>
<evidence type="ECO:0000256" key="17">
    <source>
        <dbReference type="SAM" id="MobiDB-lite"/>
    </source>
</evidence>
<dbReference type="InterPro" id="IPR027543">
    <property type="entry name" value="Lon_bac"/>
</dbReference>
<dbReference type="AlphaFoldDB" id="A0A9E2L413"/>
<evidence type="ECO:0000256" key="15">
    <source>
        <dbReference type="RuleBase" id="RU000591"/>
    </source>
</evidence>
<comment type="subcellular location">
    <subcellularLocation>
        <location evidence="1 10 11">Cytoplasm</location>
    </subcellularLocation>
</comment>
<evidence type="ECO:0000313" key="20">
    <source>
        <dbReference type="EMBL" id="MBU3850422.1"/>
    </source>
</evidence>
<dbReference type="PANTHER" id="PTHR43718:SF2">
    <property type="entry name" value="LON PROTEASE HOMOLOG, MITOCHONDRIAL"/>
    <property type="match status" value="1"/>
</dbReference>
<feature type="region of interest" description="Disordered" evidence="17">
    <location>
        <begin position="1"/>
        <end position="73"/>
    </location>
</feature>
<dbReference type="Proteomes" id="UP000823914">
    <property type="component" value="Unassembled WGS sequence"/>
</dbReference>
<dbReference type="InterPro" id="IPR020568">
    <property type="entry name" value="Ribosomal_Su5_D2-typ_SF"/>
</dbReference>
<feature type="coiled-coil region" evidence="16">
    <location>
        <begin position="642"/>
        <end position="669"/>
    </location>
</feature>
<comment type="induction">
    <text evidence="10">By heat shock.</text>
</comment>
<comment type="subunit">
    <text evidence="10 11">Homohexamer. Organized in a ring with a central cavity.</text>
</comment>
<dbReference type="Gene3D" id="1.20.5.5270">
    <property type="match status" value="1"/>
</dbReference>
<sequence length="918" mass="102459">MLENTQKDGTENTEQAITHTESSESVVGGDNDDNSEKLKEDTLNKDTHTVSEAANAEEPKENQPKKGTVKDKDSTIIPLDQTLSNKLFIVPLSGRPIFPGIFTPLMITGTEDVKVVDEAYSGDGLIGIIMMKQDTESPSLSDLYEVGTVARIIKKINLPDGGVNVFISTIKRFRIRKVLSNKEPMVAVVQYLEDKDDDTIEVKALTRALISEMKEISENNPLFSEEMRLNMVNIDHPGKIADFIASILNIDRQEQQKVLEILNVQQRMEQVLVYIKKEQELLRIQKRIQSELNDRIETQQREYFLKEELKAIKEELGITTDAHNSEYQKFKEKIDSFNFEGEIKEAVENELEKFALMDTSSSEYNVVRNYLETIVGLPWGDPPVEDYDIATAKNILEEDHYGLDDVKKRILEYLAVRKLKKDSKGSIVILVGPPGVGKTSIGRSIARAMNKPFFRFSVGGMRDESEIKGHRRTYVGAMPGKIIQGLKIVKSRSPVFMIDEIDKLGISHQGDPASALLEVLDPEQNVAFRDNYLDLPFDVSDVFFVLTANTLSTIPEPLIDRAEIIELSGYIDQEKMEIAKKYLIPKTLIKNGLKKNQVKFDKSALTLIALSYARESGVRHFEKCIDKISRKIAMELVTDNAVVESKATLSRLTEQLQALKNTVAGTDTESSKTEQAQVSVEPKVMGAEDEVSLTKKIAEAEKALKTALSKTFVVDEEAAKKYLGTPVFDESEIKRADKVGTSIGLAWTSMGGDTLLIETAAIPGKEGFHMTGQLGDVMKESAAIALSWIRRYVIEEGIRDNDWFDKYTIHIHIPEGAIPKDGPSAGITLTTALYSLLAEKTMKPNTAMTGELSLTGQVLPIGGLREKTVAAKRNKIKDIIIPKANLRDLDDIPDIVKKGIKFHPVSRIEEVLALVFKN</sequence>
<evidence type="ECO:0000256" key="10">
    <source>
        <dbReference type="HAMAP-Rule" id="MF_01973"/>
    </source>
</evidence>
<keyword evidence="16" id="KW-0175">Coiled coil</keyword>
<dbReference type="FunFam" id="3.40.50.300:FF:000021">
    <property type="entry name" value="Lon protease homolog"/>
    <property type="match status" value="1"/>
</dbReference>
<feature type="compositionally biased region" description="Polar residues" evidence="17">
    <location>
        <begin position="12"/>
        <end position="25"/>
    </location>
</feature>
<dbReference type="InterPro" id="IPR014721">
    <property type="entry name" value="Ribsml_uS5_D2-typ_fold_subgr"/>
</dbReference>
<organism evidence="20 21">
    <name type="scientific">Candidatus Treponema excrementipullorum</name>
    <dbReference type="NCBI Taxonomy" id="2838768"/>
    <lineage>
        <taxon>Bacteria</taxon>
        <taxon>Pseudomonadati</taxon>
        <taxon>Spirochaetota</taxon>
        <taxon>Spirochaetia</taxon>
        <taxon>Spirochaetales</taxon>
        <taxon>Treponemataceae</taxon>
        <taxon>Treponema</taxon>
    </lineage>
</organism>
<feature type="compositionally biased region" description="Basic and acidic residues" evidence="17">
    <location>
        <begin position="1"/>
        <end position="10"/>
    </location>
</feature>
<dbReference type="Gene3D" id="1.10.8.60">
    <property type="match status" value="1"/>
</dbReference>
<evidence type="ECO:0000259" key="18">
    <source>
        <dbReference type="PROSITE" id="PS51786"/>
    </source>
</evidence>
<evidence type="ECO:0000256" key="7">
    <source>
        <dbReference type="ARBA" id="ARBA00022840"/>
    </source>
</evidence>
<proteinExistence type="evidence at transcript level"/>
<evidence type="ECO:0000256" key="2">
    <source>
        <dbReference type="ARBA" id="ARBA00022490"/>
    </source>
</evidence>
<dbReference type="PIRSF" id="PIRSF001174">
    <property type="entry name" value="Lon_proteas"/>
    <property type="match status" value="1"/>
</dbReference>
<dbReference type="InterPro" id="IPR046336">
    <property type="entry name" value="Lon_prtase_N_sf"/>
</dbReference>
<dbReference type="GO" id="GO:0004252">
    <property type="term" value="F:serine-type endopeptidase activity"/>
    <property type="evidence" value="ECO:0007669"/>
    <property type="project" value="UniProtKB-UniRule"/>
</dbReference>
<dbReference type="InterPro" id="IPR008269">
    <property type="entry name" value="Lon_proteolytic"/>
</dbReference>
<feature type="domain" description="Lon proteolytic" evidence="18">
    <location>
        <begin position="736"/>
        <end position="918"/>
    </location>
</feature>
<dbReference type="HAMAP" id="MF_01973">
    <property type="entry name" value="lon_bact"/>
    <property type="match status" value="1"/>
</dbReference>
<dbReference type="GO" id="GO:0043565">
    <property type="term" value="F:sequence-specific DNA binding"/>
    <property type="evidence" value="ECO:0007669"/>
    <property type="project" value="UniProtKB-UniRule"/>
</dbReference>
<dbReference type="InterPro" id="IPR004815">
    <property type="entry name" value="Lon_bac/euk-typ"/>
</dbReference>
<dbReference type="InterPro" id="IPR054594">
    <property type="entry name" value="Lon_lid"/>
</dbReference>
<dbReference type="GO" id="GO:0005737">
    <property type="term" value="C:cytoplasm"/>
    <property type="evidence" value="ECO:0007669"/>
    <property type="project" value="UniProtKB-SubCell"/>
</dbReference>
<dbReference type="SUPFAM" id="SSF52540">
    <property type="entry name" value="P-loop containing nucleoside triphosphate hydrolases"/>
    <property type="match status" value="1"/>
</dbReference>
<comment type="similarity">
    <text evidence="10 11 14 15">Belongs to the peptidase S16 family.</text>
</comment>
<keyword evidence="8 10" id="KW-0346">Stress response</keyword>
<dbReference type="PRINTS" id="PR00830">
    <property type="entry name" value="ENDOLAPTASE"/>
</dbReference>
<gene>
    <name evidence="10 20" type="primary">lon</name>
    <name evidence="20" type="ORF">IAA16_07645</name>
</gene>
<dbReference type="InterPro" id="IPR003959">
    <property type="entry name" value="ATPase_AAA_core"/>
</dbReference>
<evidence type="ECO:0000256" key="16">
    <source>
        <dbReference type="SAM" id="Coils"/>
    </source>
</evidence>
<dbReference type="InterPro" id="IPR003111">
    <property type="entry name" value="Lon_prtase_N"/>
</dbReference>
<feature type="compositionally biased region" description="Basic and acidic residues" evidence="17">
    <location>
        <begin position="34"/>
        <end position="49"/>
    </location>
</feature>
<evidence type="ECO:0000256" key="11">
    <source>
        <dbReference type="PIRNR" id="PIRNR001174"/>
    </source>
</evidence>
<dbReference type="EMBL" id="JAHLFV010000179">
    <property type="protein sequence ID" value="MBU3850422.1"/>
    <property type="molecule type" value="Genomic_DNA"/>
</dbReference>
<dbReference type="InterPro" id="IPR015947">
    <property type="entry name" value="PUA-like_sf"/>
</dbReference>
<dbReference type="SMART" id="SM00382">
    <property type="entry name" value="AAA"/>
    <property type="match status" value="1"/>
</dbReference>
<dbReference type="NCBIfam" id="TIGR00763">
    <property type="entry name" value="lon"/>
    <property type="match status" value="1"/>
</dbReference>
<comment type="catalytic activity">
    <reaction evidence="9 10 11 14">
        <text>Hydrolysis of proteins in presence of ATP.</text>
        <dbReference type="EC" id="3.4.21.53"/>
    </reaction>
</comment>
<dbReference type="SUPFAM" id="SSF54211">
    <property type="entry name" value="Ribosomal protein S5 domain 2-like"/>
    <property type="match status" value="1"/>
</dbReference>
<dbReference type="InterPro" id="IPR003593">
    <property type="entry name" value="AAA+_ATPase"/>
</dbReference>
<evidence type="ECO:0000256" key="13">
    <source>
        <dbReference type="PIRSR" id="PIRSR001174-2"/>
    </source>
</evidence>
<dbReference type="PANTHER" id="PTHR43718">
    <property type="entry name" value="LON PROTEASE"/>
    <property type="match status" value="1"/>
</dbReference>
<evidence type="ECO:0000256" key="12">
    <source>
        <dbReference type="PIRSR" id="PIRSR001174-1"/>
    </source>
</evidence>
<feature type="binding site" evidence="10 13">
    <location>
        <begin position="432"/>
        <end position="439"/>
    </location>
    <ligand>
        <name>ATP</name>
        <dbReference type="ChEBI" id="CHEBI:30616"/>
    </ligand>
</feature>
<feature type="compositionally biased region" description="Basic and acidic residues" evidence="17">
    <location>
        <begin position="57"/>
        <end position="73"/>
    </location>
</feature>
<dbReference type="GO" id="GO:0006515">
    <property type="term" value="P:protein quality control for misfolded or incompletely synthesized proteins"/>
    <property type="evidence" value="ECO:0007669"/>
    <property type="project" value="UniProtKB-UniRule"/>
</dbReference>
<comment type="caution">
    <text evidence="20">The sequence shown here is derived from an EMBL/GenBank/DDBJ whole genome shotgun (WGS) entry which is preliminary data.</text>
</comment>
<evidence type="ECO:0000256" key="3">
    <source>
        <dbReference type="ARBA" id="ARBA00022670"/>
    </source>
</evidence>
<dbReference type="InterPro" id="IPR027417">
    <property type="entry name" value="P-loop_NTPase"/>
</dbReference>
<evidence type="ECO:0000256" key="1">
    <source>
        <dbReference type="ARBA" id="ARBA00004496"/>
    </source>
</evidence>
<keyword evidence="5 10" id="KW-0378">Hydrolase</keyword>
<reference evidence="20" key="1">
    <citation type="journal article" date="2021" name="PeerJ">
        <title>Extensive microbial diversity within the chicken gut microbiome revealed by metagenomics and culture.</title>
        <authorList>
            <person name="Gilroy R."/>
            <person name="Ravi A."/>
            <person name="Getino M."/>
            <person name="Pursley I."/>
            <person name="Horton D.L."/>
            <person name="Alikhan N.F."/>
            <person name="Baker D."/>
            <person name="Gharbi K."/>
            <person name="Hall N."/>
            <person name="Watson M."/>
            <person name="Adriaenssens E.M."/>
            <person name="Foster-Nyarko E."/>
            <person name="Jarju S."/>
            <person name="Secka A."/>
            <person name="Antonio M."/>
            <person name="Oren A."/>
            <person name="Chaudhuri R.R."/>
            <person name="La Ragione R."/>
            <person name="Hildebrand F."/>
            <person name="Pallen M.J."/>
        </authorList>
    </citation>
    <scope>NUCLEOTIDE SEQUENCE</scope>
    <source>
        <strain evidence="20">Gambia15-2214</strain>
    </source>
</reference>
<dbReference type="Pfam" id="PF22667">
    <property type="entry name" value="Lon_lid"/>
    <property type="match status" value="1"/>
</dbReference>
<dbReference type="Gene3D" id="3.40.50.300">
    <property type="entry name" value="P-loop containing nucleotide triphosphate hydrolases"/>
    <property type="match status" value="1"/>
</dbReference>
<dbReference type="PROSITE" id="PS01046">
    <property type="entry name" value="LON_SER"/>
    <property type="match status" value="1"/>
</dbReference>
<evidence type="ECO:0000259" key="19">
    <source>
        <dbReference type="PROSITE" id="PS51787"/>
    </source>
</evidence>
<protein>
    <recommendedName>
        <fullName evidence="10 11">Lon protease</fullName>
        <ecNumber evidence="10 11">3.4.21.53</ecNumber>
    </recommendedName>
    <alternativeName>
        <fullName evidence="10">ATP-dependent protease La</fullName>
    </alternativeName>
</protein>
<dbReference type="SUPFAM" id="SSF88697">
    <property type="entry name" value="PUA domain-like"/>
    <property type="match status" value="1"/>
</dbReference>
<dbReference type="CDD" id="cd19500">
    <property type="entry name" value="RecA-like_Lon"/>
    <property type="match status" value="1"/>
</dbReference>
<dbReference type="GO" id="GO:0016887">
    <property type="term" value="F:ATP hydrolysis activity"/>
    <property type="evidence" value="ECO:0007669"/>
    <property type="project" value="UniProtKB-UniRule"/>
</dbReference>
<evidence type="ECO:0000256" key="8">
    <source>
        <dbReference type="ARBA" id="ARBA00023016"/>
    </source>
</evidence>
<evidence type="ECO:0000256" key="4">
    <source>
        <dbReference type="ARBA" id="ARBA00022741"/>
    </source>
</evidence>
<dbReference type="Pfam" id="PF02190">
    <property type="entry name" value="LON_substr_bdg"/>
    <property type="match status" value="1"/>
</dbReference>
<feature type="active site" evidence="10 12">
    <location>
        <position position="824"/>
    </location>
</feature>
<dbReference type="InterPro" id="IPR008268">
    <property type="entry name" value="Peptidase_S16_AS"/>
</dbReference>
<keyword evidence="6 10" id="KW-0720">Serine protease</keyword>